<keyword evidence="2" id="KW-0813">Transport</keyword>
<feature type="region of interest" description="Disordered" evidence="6">
    <location>
        <begin position="585"/>
        <end position="612"/>
    </location>
</feature>
<feature type="transmembrane region" description="Helical" evidence="7">
    <location>
        <begin position="186"/>
        <end position="208"/>
    </location>
</feature>
<keyword evidence="3 7" id="KW-0812">Transmembrane</keyword>
<evidence type="ECO:0000313" key="10">
    <source>
        <dbReference type="Proteomes" id="UP000236546"/>
    </source>
</evidence>
<dbReference type="InterPro" id="IPR036259">
    <property type="entry name" value="MFS_trans_sf"/>
</dbReference>
<feature type="region of interest" description="Disordered" evidence="6">
    <location>
        <begin position="1"/>
        <end position="85"/>
    </location>
</feature>
<evidence type="ECO:0000256" key="3">
    <source>
        <dbReference type="ARBA" id="ARBA00022692"/>
    </source>
</evidence>
<dbReference type="AlphaFoldDB" id="A0A2K0TI05"/>
<organism evidence="9 10">
    <name type="scientific">Trichoderma gamsii</name>
    <dbReference type="NCBI Taxonomy" id="398673"/>
    <lineage>
        <taxon>Eukaryota</taxon>
        <taxon>Fungi</taxon>
        <taxon>Dikarya</taxon>
        <taxon>Ascomycota</taxon>
        <taxon>Pezizomycotina</taxon>
        <taxon>Sordariomycetes</taxon>
        <taxon>Hypocreomycetidae</taxon>
        <taxon>Hypocreales</taxon>
        <taxon>Hypocreaceae</taxon>
        <taxon>Trichoderma</taxon>
    </lineage>
</organism>
<feature type="compositionally biased region" description="Acidic residues" evidence="6">
    <location>
        <begin position="336"/>
        <end position="351"/>
    </location>
</feature>
<feature type="transmembrane region" description="Helical" evidence="7">
    <location>
        <begin position="376"/>
        <end position="395"/>
    </location>
</feature>
<evidence type="ECO:0000313" key="9">
    <source>
        <dbReference type="EMBL" id="PNP45159.1"/>
    </source>
</evidence>
<dbReference type="EMBL" id="MTYH01000026">
    <property type="protein sequence ID" value="PNP45159.1"/>
    <property type="molecule type" value="Genomic_DNA"/>
</dbReference>
<feature type="transmembrane region" description="Helical" evidence="7">
    <location>
        <begin position="415"/>
        <end position="434"/>
    </location>
</feature>
<evidence type="ECO:0000256" key="5">
    <source>
        <dbReference type="ARBA" id="ARBA00023136"/>
    </source>
</evidence>
<feature type="transmembrane region" description="Helical" evidence="7">
    <location>
        <begin position="530"/>
        <end position="550"/>
    </location>
</feature>
<dbReference type="PRINTS" id="PR01035">
    <property type="entry name" value="TCRTETA"/>
</dbReference>
<dbReference type="PANTHER" id="PTHR23504:SF39">
    <property type="entry name" value="TRANSPORTER, PUTATIVE (AFU_ORTHOLOGUE AFUA_6G03860)-RELATED"/>
    <property type="match status" value="1"/>
</dbReference>
<comment type="subcellular location">
    <subcellularLocation>
        <location evidence="1">Membrane</location>
        <topology evidence="1">Multi-pass membrane protein</topology>
    </subcellularLocation>
</comment>
<evidence type="ECO:0000256" key="2">
    <source>
        <dbReference type="ARBA" id="ARBA00022448"/>
    </source>
</evidence>
<evidence type="ECO:0000256" key="1">
    <source>
        <dbReference type="ARBA" id="ARBA00004141"/>
    </source>
</evidence>
<feature type="domain" description="Major facilitator superfamily (MFS) profile" evidence="8">
    <location>
        <begin position="92"/>
        <end position="581"/>
    </location>
</feature>
<feature type="transmembrane region" description="Helical" evidence="7">
    <location>
        <begin position="220"/>
        <end position="244"/>
    </location>
</feature>
<dbReference type="GO" id="GO:0022857">
    <property type="term" value="F:transmembrane transporter activity"/>
    <property type="evidence" value="ECO:0007669"/>
    <property type="project" value="InterPro"/>
</dbReference>
<reference evidence="9 10" key="1">
    <citation type="submission" date="2017-02" db="EMBL/GenBank/DDBJ databases">
        <title>Genomes of Trichoderma spp. with biocontrol activity.</title>
        <authorList>
            <person name="Gardiner D."/>
            <person name="Kazan K."/>
            <person name="Vos C."/>
            <person name="Harvey P."/>
        </authorList>
    </citation>
    <scope>NUCLEOTIDE SEQUENCE [LARGE SCALE GENOMIC DNA]</scope>
    <source>
        <strain evidence="9 10">A5MH</strain>
    </source>
</reference>
<evidence type="ECO:0000259" key="8">
    <source>
        <dbReference type="PROSITE" id="PS50850"/>
    </source>
</evidence>
<dbReference type="PANTHER" id="PTHR23504">
    <property type="entry name" value="MAJOR FACILITATOR SUPERFAMILY DOMAIN-CONTAINING PROTEIN 10"/>
    <property type="match status" value="1"/>
</dbReference>
<dbReference type="PROSITE" id="PS50850">
    <property type="entry name" value="MFS"/>
    <property type="match status" value="1"/>
</dbReference>
<feature type="transmembrane region" description="Helical" evidence="7">
    <location>
        <begin position="486"/>
        <end position="509"/>
    </location>
</feature>
<feature type="transmembrane region" description="Helical" evidence="7">
    <location>
        <begin position="129"/>
        <end position="151"/>
    </location>
</feature>
<feature type="compositionally biased region" description="Polar residues" evidence="6">
    <location>
        <begin position="1"/>
        <end position="26"/>
    </location>
</feature>
<dbReference type="GO" id="GO:0016020">
    <property type="term" value="C:membrane"/>
    <property type="evidence" value="ECO:0007669"/>
    <property type="project" value="UniProtKB-SubCell"/>
</dbReference>
<keyword evidence="5 7" id="KW-0472">Membrane</keyword>
<comment type="caution">
    <text evidence="9">The sequence shown here is derived from an EMBL/GenBank/DDBJ whole genome shotgun (WGS) entry which is preliminary data.</text>
</comment>
<feature type="transmembrane region" description="Helical" evidence="7">
    <location>
        <begin position="556"/>
        <end position="576"/>
    </location>
</feature>
<name>A0A2K0TI05_9HYPO</name>
<dbReference type="OrthoDB" id="10262656at2759"/>
<evidence type="ECO:0000256" key="6">
    <source>
        <dbReference type="SAM" id="MobiDB-lite"/>
    </source>
</evidence>
<feature type="region of interest" description="Disordered" evidence="6">
    <location>
        <begin position="309"/>
        <end position="366"/>
    </location>
</feature>
<feature type="transmembrane region" description="Helical" evidence="7">
    <location>
        <begin position="250"/>
        <end position="274"/>
    </location>
</feature>
<evidence type="ECO:0000256" key="4">
    <source>
        <dbReference type="ARBA" id="ARBA00022989"/>
    </source>
</evidence>
<dbReference type="InterPro" id="IPR020846">
    <property type="entry name" value="MFS_dom"/>
</dbReference>
<proteinExistence type="predicted"/>
<sequence>MTRPSISNSSRPGSGNPRSLSRSSGSFHAGAPIPTLAAMRRPSIPKYQTFPTPPPKPPGSSSDAESDRFAVESDSSSTSSSADDQTPLPIRQLLLLAFLSLAEQTALNSIGPYLPRMVASMPGIPADEIGLYVGLLASAFALAQLSTNFLWGYMSDTVGRKPVLLAGTFSLMGCFCAFGFCKQYWQMILVHVLMGLLNGNAACVPTVLGEVTDRSNQSRAFTYLPIIYSLGGLTGPALGGIMVGRVSKDFPYLGPSILSAAVLAAAVIVVGIWFEETLEDVDQDPWKPTWTTRMSARISNFFSRTKPRRESWSTRWPRPQAASQTQPLLSPSSDDAGSDDNDGDLPDEEGLEASKPPGQNHKQPTPWHELLNRTTMTLLVTYLIFQLANISFNSLYPIFASFPSPAGRDLSPSKIGISLSFAGLITIVFQAFLFQPLKSRFGNLGTYRFALFGLAIAMIAMPWVGYVDDEPLFGIGSGTMWLYIELGAVLILKTICAVGGLSCVMLLITNSAPSHNSLGTLNGVAQTLSALGRSFGPFVSGGIFTLSMGIQPKGEALAWSLFGGLAFLGCIGSIFIRGNGLESDDWYDSEDEDERDGQGDEAGDRDVEQQRD</sequence>
<dbReference type="Gene3D" id="1.20.1250.20">
    <property type="entry name" value="MFS general substrate transporter like domains"/>
    <property type="match status" value="1"/>
</dbReference>
<evidence type="ECO:0000256" key="7">
    <source>
        <dbReference type="SAM" id="Phobius"/>
    </source>
</evidence>
<feature type="compositionally biased region" description="Low complexity" evidence="6">
    <location>
        <begin position="73"/>
        <end position="84"/>
    </location>
</feature>
<dbReference type="InterPro" id="IPR011701">
    <property type="entry name" value="MFS"/>
</dbReference>
<keyword evidence="4 7" id="KW-1133">Transmembrane helix</keyword>
<gene>
    <name evidence="9" type="ORF">TGAMA5MH_03210</name>
</gene>
<feature type="compositionally biased region" description="Basic and acidic residues" evidence="6">
    <location>
        <begin position="596"/>
        <end position="612"/>
    </location>
</feature>
<feature type="transmembrane region" description="Helical" evidence="7">
    <location>
        <begin position="446"/>
        <end position="466"/>
    </location>
</feature>
<protein>
    <recommendedName>
        <fullName evidence="8">Major facilitator superfamily (MFS) profile domain-containing protein</fullName>
    </recommendedName>
</protein>
<dbReference type="Pfam" id="PF07690">
    <property type="entry name" value="MFS_1"/>
    <property type="match status" value="1"/>
</dbReference>
<dbReference type="Proteomes" id="UP000236546">
    <property type="component" value="Unassembled WGS sequence"/>
</dbReference>
<feature type="compositionally biased region" description="Acidic residues" evidence="6">
    <location>
        <begin position="585"/>
        <end position="595"/>
    </location>
</feature>
<dbReference type="SUPFAM" id="SSF103473">
    <property type="entry name" value="MFS general substrate transporter"/>
    <property type="match status" value="1"/>
</dbReference>
<feature type="transmembrane region" description="Helical" evidence="7">
    <location>
        <begin position="163"/>
        <end position="180"/>
    </location>
</feature>
<dbReference type="InterPro" id="IPR001958">
    <property type="entry name" value="Tet-R_TetA/multi-R_MdtG-like"/>
</dbReference>
<accession>A0A2K0TI05</accession>